<accession>A0A944D829</accession>
<name>A0A944D829_DENI1</name>
<proteinExistence type="predicted"/>
<gene>
    <name evidence="4" type="ORF">I8J34_10235</name>
</gene>
<comment type="caution">
    <text evidence="4">The sequence shown here is derived from an EMBL/GenBank/DDBJ whole genome shotgun (WGS) entry which is preliminary data.</text>
</comment>
<dbReference type="Gene3D" id="3.40.190.10">
    <property type="entry name" value="Periplasmic binding protein-like II"/>
    <property type="match status" value="3"/>
</dbReference>
<feature type="domain" description="Solute-binding protein family 3/N-terminal" evidence="3">
    <location>
        <begin position="39"/>
        <end position="280"/>
    </location>
</feature>
<evidence type="ECO:0000259" key="3">
    <source>
        <dbReference type="SMART" id="SM00062"/>
    </source>
</evidence>
<dbReference type="Proteomes" id="UP000694660">
    <property type="component" value="Unassembled WGS sequence"/>
</dbReference>
<dbReference type="PANTHER" id="PTHR35936">
    <property type="entry name" value="MEMBRANE-BOUND LYTIC MUREIN TRANSGLYCOSYLASE F"/>
    <property type="match status" value="1"/>
</dbReference>
<organism evidence="4 5">
    <name type="scientific">Denitromonas iodatirespirans</name>
    <dbReference type="NCBI Taxonomy" id="2795389"/>
    <lineage>
        <taxon>Bacteria</taxon>
        <taxon>Pseudomonadati</taxon>
        <taxon>Pseudomonadota</taxon>
        <taxon>Betaproteobacteria</taxon>
        <taxon>Rhodocyclales</taxon>
        <taxon>Zoogloeaceae</taxon>
        <taxon>Denitromonas</taxon>
    </lineage>
</organism>
<keyword evidence="5" id="KW-1185">Reference proteome</keyword>
<evidence type="ECO:0000256" key="2">
    <source>
        <dbReference type="SAM" id="SignalP"/>
    </source>
</evidence>
<evidence type="ECO:0000256" key="1">
    <source>
        <dbReference type="ARBA" id="ARBA00022729"/>
    </source>
</evidence>
<protein>
    <submittedName>
        <fullName evidence="4">Transporter substrate-binding domain-containing protein</fullName>
    </submittedName>
</protein>
<keyword evidence="1 2" id="KW-0732">Signal</keyword>
<dbReference type="EMBL" id="JAEKFT010000009">
    <property type="protein sequence ID" value="MBT0961550.1"/>
    <property type="molecule type" value="Genomic_DNA"/>
</dbReference>
<dbReference type="PANTHER" id="PTHR35936:SF17">
    <property type="entry name" value="ARGININE-BINDING EXTRACELLULAR PROTEIN ARTP"/>
    <property type="match status" value="1"/>
</dbReference>
<dbReference type="RefSeq" id="WP_214361303.1">
    <property type="nucleotide sequence ID" value="NZ_JAEKFT010000009.1"/>
</dbReference>
<dbReference type="InterPro" id="IPR001638">
    <property type="entry name" value="Solute-binding_3/MltF_N"/>
</dbReference>
<feature type="chain" id="PRO_5036912733" evidence="2">
    <location>
        <begin position="29"/>
        <end position="283"/>
    </location>
</feature>
<feature type="signal peptide" evidence="2">
    <location>
        <begin position="1"/>
        <end position="28"/>
    </location>
</feature>
<evidence type="ECO:0000313" key="5">
    <source>
        <dbReference type="Proteomes" id="UP000694660"/>
    </source>
</evidence>
<dbReference type="AlphaFoldDB" id="A0A944D829"/>
<dbReference type="SMART" id="SM00062">
    <property type="entry name" value="PBPb"/>
    <property type="match status" value="1"/>
</dbReference>
<reference evidence="5" key="1">
    <citation type="journal article" date="2022" name="ISME J.">
        <title>Genetic and phylogenetic analysis of dissimilatory iodate-reducing bacteria identifies potential niches across the world's oceans.</title>
        <authorList>
            <person name="Reyes-Umana V."/>
            <person name="Henning Z."/>
            <person name="Lee K."/>
            <person name="Barnum T.P."/>
            <person name="Coates J.D."/>
        </authorList>
    </citation>
    <scope>NUCLEOTIDE SEQUENCE [LARGE SCALE GENOMIC DNA]</scope>
    <source>
        <strain evidence="5">IR12</strain>
    </source>
</reference>
<sequence length="283" mass="30323">MKNDPFRLFRHGLAVAACLVAGVSYAAAADALEVQQPGRLRIAVYADFPPYSHKGKGVDIAIGRELANRLGLAADVVEVAADEDMNDDLRNMVWKGHYLGTRPGDVMLHVPVDQYLAEKNDKVRIFAPYHLESLAVARDPARVPPVKGSAATALEVFTREKIGVETASLADDFLLSVLNGRLRDNVVHFKTVADAVAALKAGTIAAVMASRAEVEGALGAPGKIDVSTVAMPELRIKGWALGMAVKADNTQLADALSKAMVDIQRDGTLGRIFREHGVTHQTP</sequence>
<dbReference type="SUPFAM" id="SSF53850">
    <property type="entry name" value="Periplasmic binding protein-like II"/>
    <property type="match status" value="1"/>
</dbReference>
<evidence type="ECO:0000313" key="4">
    <source>
        <dbReference type="EMBL" id="MBT0961550.1"/>
    </source>
</evidence>